<organism evidence="1 2">
    <name type="scientific">Pseudomonas syringae pv. tagetis</name>
    <dbReference type="NCBI Taxonomy" id="129140"/>
    <lineage>
        <taxon>Bacteria</taxon>
        <taxon>Pseudomonadati</taxon>
        <taxon>Pseudomonadota</taxon>
        <taxon>Gammaproteobacteria</taxon>
        <taxon>Pseudomonadales</taxon>
        <taxon>Pseudomonadaceae</taxon>
        <taxon>Pseudomonas</taxon>
    </lineage>
</organism>
<gene>
    <name evidence="1" type="ORF">RA271_11085</name>
</gene>
<evidence type="ECO:0000313" key="1">
    <source>
        <dbReference type="EMBL" id="MFH7515725.1"/>
    </source>
</evidence>
<dbReference type="GeneID" id="96219200"/>
<dbReference type="RefSeq" id="WP_054984212.1">
    <property type="nucleotide sequence ID" value="NZ_CP092923.1"/>
</dbReference>
<comment type="caution">
    <text evidence="1">The sequence shown here is derived from an EMBL/GenBank/DDBJ whole genome shotgun (WGS) entry which is preliminary data.</text>
</comment>
<evidence type="ECO:0000313" key="2">
    <source>
        <dbReference type="Proteomes" id="UP001610657"/>
    </source>
</evidence>
<protein>
    <submittedName>
        <fullName evidence="1">Uncharacterized protein</fullName>
    </submittedName>
</protein>
<dbReference type="Proteomes" id="UP001610657">
    <property type="component" value="Unassembled WGS sequence"/>
</dbReference>
<name>A0ABW7NKB3_9PSED</name>
<proteinExistence type="predicted"/>
<keyword evidence="2" id="KW-1185">Reference proteome</keyword>
<reference evidence="1 2" key="1">
    <citation type="submission" date="2023-08" db="EMBL/GenBank/DDBJ databases">
        <title>Genomic and mutational analysis of Pseudomonas syringae pv. tagetis EB037 pathogenicity on sunflower.</title>
        <authorList>
            <person name="Maul J.E."/>
        </authorList>
    </citation>
    <scope>NUCLEOTIDE SEQUENCE [LARGE SCALE GENOMIC DNA]</scope>
    <source>
        <strain evidence="1 2">EB037_T1</strain>
    </source>
</reference>
<dbReference type="EMBL" id="JAVCQK010000004">
    <property type="protein sequence ID" value="MFH7515725.1"/>
    <property type="molecule type" value="Genomic_DNA"/>
</dbReference>
<sequence>MRELIEAYSPLLRLPPEGTNALVFVTLDLSPWLINSLRMPDLFSKQRLCWRCLLPKDRLISKTSMPGQ</sequence>
<accession>A0ABW7NKB3</accession>